<evidence type="ECO:0000313" key="5">
    <source>
        <dbReference type="Proteomes" id="UP000295794"/>
    </source>
</evidence>
<keyword evidence="1" id="KW-0472">Membrane</keyword>
<keyword evidence="1" id="KW-0812">Transmembrane</keyword>
<dbReference type="OrthoDB" id="10016723at2"/>
<evidence type="ECO:0000313" key="2">
    <source>
        <dbReference type="EMBL" id="STQ91664.1"/>
    </source>
</evidence>
<reference evidence="2 4" key="1">
    <citation type="submission" date="2018-06" db="EMBL/GenBank/DDBJ databases">
        <authorList>
            <consortium name="Pathogen Informatics"/>
            <person name="Doyle S."/>
        </authorList>
    </citation>
    <scope>NUCLEOTIDE SEQUENCE [LARGE SCALE GENOMIC DNA]</scope>
    <source>
        <strain evidence="2 4">NCTC11159</strain>
    </source>
</reference>
<name>A0A377Q8S1_9NEIS</name>
<keyword evidence="5" id="KW-1185">Reference proteome</keyword>
<reference evidence="3 5" key="2">
    <citation type="submission" date="2019-03" db="EMBL/GenBank/DDBJ databases">
        <title>Genomic Encyclopedia of Type Strains, Phase IV (KMG-IV): sequencing the most valuable type-strain genomes for metagenomic binning, comparative biology and taxonomic classification.</title>
        <authorList>
            <person name="Goeker M."/>
        </authorList>
    </citation>
    <scope>NUCLEOTIDE SEQUENCE [LARGE SCALE GENOMIC DNA]</scope>
    <source>
        <strain evidence="3 5">DSM 3764</strain>
    </source>
</reference>
<dbReference type="Proteomes" id="UP000295794">
    <property type="component" value="Unassembled WGS sequence"/>
</dbReference>
<dbReference type="EMBL" id="UGHR01000001">
    <property type="protein sequence ID" value="STQ91664.1"/>
    <property type="molecule type" value="Genomic_DNA"/>
</dbReference>
<feature type="transmembrane region" description="Helical" evidence="1">
    <location>
        <begin position="6"/>
        <end position="27"/>
    </location>
</feature>
<evidence type="ECO:0000313" key="3">
    <source>
        <dbReference type="EMBL" id="TCU82439.1"/>
    </source>
</evidence>
<dbReference type="AlphaFoldDB" id="A0A377Q8S1"/>
<gene>
    <name evidence="3" type="ORF">EV682_11578</name>
    <name evidence="2" type="ORF">NCTC11159_02738</name>
</gene>
<evidence type="ECO:0000313" key="4">
    <source>
        <dbReference type="Proteomes" id="UP000255108"/>
    </source>
</evidence>
<protein>
    <submittedName>
        <fullName evidence="2">Uncharacterized protein</fullName>
    </submittedName>
</protein>
<accession>A0A377Q8S1</accession>
<dbReference type="EMBL" id="SMBT01000015">
    <property type="protein sequence ID" value="TCU82439.1"/>
    <property type="molecule type" value="Genomic_DNA"/>
</dbReference>
<evidence type="ECO:0000256" key="1">
    <source>
        <dbReference type="SAM" id="Phobius"/>
    </source>
</evidence>
<keyword evidence="1" id="KW-1133">Transmembrane helix</keyword>
<dbReference type="Proteomes" id="UP000255108">
    <property type="component" value="Unassembled WGS sequence"/>
</dbReference>
<sequence>MDAATSGLIGAAIGGGVTLIANLISIWQQARSMRNAKLASEEAWLREKLHEIYVNCIYFVGTSKYEERNKWINLLLIYHPERSQPTFSEFLDKHTKGALAIDDIIALAARDSRIQGVSYQADEN</sequence>
<organism evidence="2 4">
    <name type="scientific">Iodobacter fluviatilis</name>
    <dbReference type="NCBI Taxonomy" id="537"/>
    <lineage>
        <taxon>Bacteria</taxon>
        <taxon>Pseudomonadati</taxon>
        <taxon>Pseudomonadota</taxon>
        <taxon>Betaproteobacteria</taxon>
        <taxon>Neisseriales</taxon>
        <taxon>Chitinibacteraceae</taxon>
        <taxon>Iodobacter</taxon>
    </lineage>
</organism>
<dbReference type="RefSeq" id="WP_132038731.1">
    <property type="nucleotide sequence ID" value="NZ_CAWOLO010000015.1"/>
</dbReference>
<proteinExistence type="predicted"/>